<dbReference type="InterPro" id="IPR006282">
    <property type="entry name" value="Thi_PPkinase"/>
</dbReference>
<dbReference type="GO" id="GO:0004788">
    <property type="term" value="F:thiamine diphosphokinase activity"/>
    <property type="evidence" value="ECO:0007669"/>
    <property type="project" value="InterPro"/>
</dbReference>
<evidence type="ECO:0000256" key="2">
    <source>
        <dbReference type="ARBA" id="ARBA00022741"/>
    </source>
</evidence>
<keyword evidence="5" id="KW-0732">Signal</keyword>
<keyword evidence="4" id="KW-0067">ATP-binding</keyword>
<proteinExistence type="predicted"/>
<accession>A0A0K8W9M5</accession>
<dbReference type="EMBL" id="GDHF01004590">
    <property type="protein sequence ID" value="JAI47724.1"/>
    <property type="molecule type" value="Transcribed_RNA"/>
</dbReference>
<keyword evidence="1" id="KW-0808">Transferase</keyword>
<keyword evidence="3 7" id="KW-0418">Kinase</keyword>
<dbReference type="GO" id="GO:0009229">
    <property type="term" value="P:thiamine diphosphate biosynthetic process"/>
    <property type="evidence" value="ECO:0007669"/>
    <property type="project" value="InterPro"/>
</dbReference>
<dbReference type="GO" id="GO:0030975">
    <property type="term" value="F:thiamine binding"/>
    <property type="evidence" value="ECO:0007669"/>
    <property type="project" value="InterPro"/>
</dbReference>
<dbReference type="InterPro" id="IPR007371">
    <property type="entry name" value="TPK_catalytic"/>
</dbReference>
<dbReference type="SUPFAM" id="SSF63999">
    <property type="entry name" value="Thiamin pyrophosphokinase, catalytic domain"/>
    <property type="match status" value="1"/>
</dbReference>
<feature type="signal peptide" evidence="5">
    <location>
        <begin position="1"/>
        <end position="17"/>
    </location>
</feature>
<dbReference type="GO" id="GO:0006772">
    <property type="term" value="P:thiamine metabolic process"/>
    <property type="evidence" value="ECO:0007669"/>
    <property type="project" value="InterPro"/>
</dbReference>
<evidence type="ECO:0000259" key="6">
    <source>
        <dbReference type="SMART" id="SM00983"/>
    </source>
</evidence>
<dbReference type="GO" id="GO:0005524">
    <property type="term" value="F:ATP binding"/>
    <property type="evidence" value="ECO:0007669"/>
    <property type="project" value="UniProtKB-KW"/>
</dbReference>
<evidence type="ECO:0000256" key="1">
    <source>
        <dbReference type="ARBA" id="ARBA00022679"/>
    </source>
</evidence>
<sequence>MLSWFLALRLFSTCEIGEKVARAPFNKALINVHTLNFFMDNKLHVKLYRWEYIQLLMCANGENFSSNFDRCKLNDTRLWSPSELVSSCPKANDNYACIVLNQSLHLPTDIAKNIWQNAKIRCLVDGGANCWKEFIHKSNESLNFPEYITGDFDSITQETRKYFNSPYIKYQHTPDQNETDFTKAVLFLQPQLEANDIHKVIVFQETAGRLDHIMANINTLHKLQSDILSIYLLSSSSLSWLLLPGKHKIIVPKELVDCQHWCALIPIGSKADKVTTTGLKWNLTQSPLEFGFMVSTSNTYASKEVCVDTDSSLIWSMGLFAVDEL</sequence>
<dbReference type="Gene3D" id="2.60.120.320">
    <property type="entry name" value="Thiamin pyrophosphokinase, thiamin-binding domain"/>
    <property type="match status" value="1"/>
</dbReference>
<name>A0A0K8W9M5_BACLA</name>
<dbReference type="InterPro" id="IPR036759">
    <property type="entry name" value="TPK_catalytic_sf"/>
</dbReference>
<evidence type="ECO:0000256" key="3">
    <source>
        <dbReference type="ARBA" id="ARBA00022777"/>
    </source>
</evidence>
<feature type="chain" id="PRO_5005522875" evidence="5">
    <location>
        <begin position="18"/>
        <end position="325"/>
    </location>
</feature>
<dbReference type="NCBIfam" id="TIGR01378">
    <property type="entry name" value="thi_PPkinase"/>
    <property type="match status" value="1"/>
</dbReference>
<evidence type="ECO:0000256" key="4">
    <source>
        <dbReference type="ARBA" id="ARBA00022840"/>
    </source>
</evidence>
<dbReference type="SUPFAM" id="SSF63862">
    <property type="entry name" value="Thiamin pyrophosphokinase, substrate-binding domain"/>
    <property type="match status" value="1"/>
</dbReference>
<gene>
    <name evidence="7" type="primary">TPK1_1</name>
    <name evidence="7" type="ORF">c0_g1_i1</name>
</gene>
<evidence type="ECO:0000256" key="5">
    <source>
        <dbReference type="SAM" id="SignalP"/>
    </source>
</evidence>
<protein>
    <submittedName>
        <fullName evidence="7">Thiamin pyrophosphokinase 1</fullName>
    </submittedName>
</protein>
<dbReference type="FunFam" id="2.60.120.320:FF:000001">
    <property type="entry name" value="Thiamine pyrophosphokinase"/>
    <property type="match status" value="1"/>
</dbReference>
<reference evidence="7" key="1">
    <citation type="submission" date="2015-06" db="EMBL/GenBank/DDBJ databases">
        <authorList>
            <person name="Hoefler B.C."/>
            <person name="Straight P.D."/>
        </authorList>
    </citation>
    <scope>NUCLEOTIDE SEQUENCE</scope>
</reference>
<evidence type="ECO:0000313" key="7">
    <source>
        <dbReference type="EMBL" id="JAI47724.1"/>
    </source>
</evidence>
<dbReference type="GO" id="GO:0016301">
    <property type="term" value="F:kinase activity"/>
    <property type="evidence" value="ECO:0007669"/>
    <property type="project" value="UniProtKB-KW"/>
</dbReference>
<organism evidence="7">
    <name type="scientific">Bactrocera latifrons</name>
    <name type="common">Malaysian fruit fly</name>
    <name type="synonym">Chaetodacus latifrons</name>
    <dbReference type="NCBI Taxonomy" id="174628"/>
    <lineage>
        <taxon>Eukaryota</taxon>
        <taxon>Metazoa</taxon>
        <taxon>Ecdysozoa</taxon>
        <taxon>Arthropoda</taxon>
        <taxon>Hexapoda</taxon>
        <taxon>Insecta</taxon>
        <taxon>Pterygota</taxon>
        <taxon>Neoptera</taxon>
        <taxon>Endopterygota</taxon>
        <taxon>Diptera</taxon>
        <taxon>Brachycera</taxon>
        <taxon>Muscomorpha</taxon>
        <taxon>Tephritoidea</taxon>
        <taxon>Tephritidae</taxon>
        <taxon>Bactrocera</taxon>
        <taxon>Bactrocera</taxon>
    </lineage>
</organism>
<keyword evidence="2" id="KW-0547">Nucleotide-binding</keyword>
<dbReference type="Pfam" id="PF04265">
    <property type="entry name" value="TPK_B1_binding"/>
    <property type="match status" value="1"/>
</dbReference>
<dbReference type="SMART" id="SM00983">
    <property type="entry name" value="TPK_B1_binding"/>
    <property type="match status" value="1"/>
</dbReference>
<dbReference type="CDD" id="cd07995">
    <property type="entry name" value="TPK"/>
    <property type="match status" value="1"/>
</dbReference>
<dbReference type="AlphaFoldDB" id="A0A0K8W9M5"/>
<dbReference type="InterPro" id="IPR007373">
    <property type="entry name" value="Thiamin_PyroPKinase_B1-bd"/>
</dbReference>
<feature type="domain" description="Thiamin pyrophosphokinase thiamin-binding" evidence="6">
    <location>
        <begin position="245"/>
        <end position="313"/>
    </location>
</feature>
<dbReference type="PANTHER" id="PTHR13622">
    <property type="entry name" value="THIAMIN PYROPHOSPHOKINASE"/>
    <property type="match status" value="1"/>
</dbReference>
<dbReference type="OrthoDB" id="25149at2759"/>
<dbReference type="InterPro" id="IPR036371">
    <property type="entry name" value="TPK_B1-bd_sf"/>
</dbReference>
<dbReference type="PANTHER" id="PTHR13622:SF8">
    <property type="entry name" value="THIAMIN PYROPHOSPHOKINASE 1"/>
    <property type="match status" value="1"/>
</dbReference>
<dbReference type="Pfam" id="PF04263">
    <property type="entry name" value="TPK_catalytic"/>
    <property type="match status" value="1"/>
</dbReference>
<dbReference type="Gene3D" id="3.40.50.10240">
    <property type="entry name" value="Thiamin pyrophosphokinase, catalytic domain"/>
    <property type="match status" value="1"/>
</dbReference>